<feature type="transmembrane region" description="Helical" evidence="1">
    <location>
        <begin position="20"/>
        <end position="38"/>
    </location>
</feature>
<name>A0A413TCD2_9FIRM</name>
<gene>
    <name evidence="2" type="ORF">DW914_18150</name>
</gene>
<comment type="caution">
    <text evidence="2">The sequence shown here is derived from an EMBL/GenBank/DDBJ whole genome shotgun (WGS) entry which is preliminary data.</text>
</comment>
<evidence type="ECO:0000313" key="2">
    <source>
        <dbReference type="EMBL" id="RHA82574.1"/>
    </source>
</evidence>
<keyword evidence="1" id="KW-0472">Membrane</keyword>
<dbReference type="Proteomes" id="UP000283492">
    <property type="component" value="Unassembled WGS sequence"/>
</dbReference>
<evidence type="ECO:0008006" key="4">
    <source>
        <dbReference type="Google" id="ProtNLM"/>
    </source>
</evidence>
<organism evidence="2 3">
    <name type="scientific">Roseburia inulinivorans</name>
    <dbReference type="NCBI Taxonomy" id="360807"/>
    <lineage>
        <taxon>Bacteria</taxon>
        <taxon>Bacillati</taxon>
        <taxon>Bacillota</taxon>
        <taxon>Clostridia</taxon>
        <taxon>Lachnospirales</taxon>
        <taxon>Lachnospiraceae</taxon>
        <taxon>Roseburia</taxon>
    </lineage>
</organism>
<evidence type="ECO:0000256" key="1">
    <source>
        <dbReference type="SAM" id="Phobius"/>
    </source>
</evidence>
<dbReference type="EMBL" id="QSFX01000052">
    <property type="protein sequence ID" value="RHA82574.1"/>
    <property type="molecule type" value="Genomic_DNA"/>
</dbReference>
<reference evidence="2 3" key="1">
    <citation type="submission" date="2018-08" db="EMBL/GenBank/DDBJ databases">
        <title>A genome reference for cultivated species of the human gut microbiota.</title>
        <authorList>
            <person name="Zou Y."/>
            <person name="Xue W."/>
            <person name="Luo G."/>
        </authorList>
    </citation>
    <scope>NUCLEOTIDE SEQUENCE [LARGE SCALE GENOMIC DNA]</scope>
    <source>
        <strain evidence="2 3">AM42-1AC</strain>
    </source>
</reference>
<keyword evidence="1" id="KW-1133">Transmembrane helix</keyword>
<accession>A0A413TCD2</accession>
<evidence type="ECO:0000313" key="3">
    <source>
        <dbReference type="Proteomes" id="UP000283492"/>
    </source>
</evidence>
<feature type="transmembrane region" description="Helical" evidence="1">
    <location>
        <begin position="50"/>
        <end position="71"/>
    </location>
</feature>
<protein>
    <recommendedName>
        <fullName evidence="4">YcxB family protein</fullName>
    </recommendedName>
</protein>
<keyword evidence="1" id="KW-0812">Transmembrane</keyword>
<dbReference type="AlphaFoldDB" id="A0A413TCD2"/>
<proteinExistence type="predicted"/>
<sequence>MVRYKVKQKNTFEGKAFRVLFIVLADLFIVFSVIIIGYDSVFSPEFPVSIGAFFLILLLWLNVEMVVQYFWRGKRRSRILKKYKVTQFTQHVLFEENDIKITNNVNAECYVIPYNQVVRVRGKKNLLLFFAKDYHLIAVDQSGIPFGGQNELFHSIFEKMPQAARWGIK</sequence>